<dbReference type="GO" id="GO:0005509">
    <property type="term" value="F:calcium ion binding"/>
    <property type="evidence" value="ECO:0007669"/>
    <property type="project" value="InterPro"/>
</dbReference>
<dbReference type="GO" id="GO:0007156">
    <property type="term" value="P:homophilic cell adhesion via plasma membrane adhesion molecules"/>
    <property type="evidence" value="ECO:0007669"/>
    <property type="project" value="InterPro"/>
</dbReference>
<dbReference type="PANTHER" id="PTHR24027:SF438">
    <property type="entry name" value="CADHERIN 23"/>
    <property type="match status" value="1"/>
</dbReference>
<gene>
    <name evidence="8" type="ORF">SAMN05216361_2918</name>
</gene>
<feature type="chain" id="PRO_5012590051" evidence="6">
    <location>
        <begin position="25"/>
        <end position="929"/>
    </location>
</feature>
<dbReference type="PROSITE" id="PS51257">
    <property type="entry name" value="PROKAR_LIPOPROTEIN"/>
    <property type="match status" value="1"/>
</dbReference>
<evidence type="ECO:0000256" key="5">
    <source>
        <dbReference type="SAM" id="MobiDB-lite"/>
    </source>
</evidence>
<dbReference type="Pfam" id="PF17963">
    <property type="entry name" value="Big_9"/>
    <property type="match status" value="2"/>
</dbReference>
<dbReference type="Proteomes" id="UP000184520">
    <property type="component" value="Unassembled WGS sequence"/>
</dbReference>
<dbReference type="STRING" id="634436.SAMN05216361_2918"/>
<dbReference type="GO" id="GO:0008013">
    <property type="term" value="F:beta-catenin binding"/>
    <property type="evidence" value="ECO:0007669"/>
    <property type="project" value="TreeGrafter"/>
</dbReference>
<evidence type="ECO:0000256" key="1">
    <source>
        <dbReference type="ARBA" id="ARBA00004370"/>
    </source>
</evidence>
<evidence type="ECO:0000259" key="7">
    <source>
        <dbReference type="PROSITE" id="PS50268"/>
    </source>
</evidence>
<feature type="signal peptide" evidence="6">
    <location>
        <begin position="1"/>
        <end position="24"/>
    </location>
</feature>
<keyword evidence="9" id="KW-1185">Reference proteome</keyword>
<dbReference type="NCBIfam" id="TIGR01965">
    <property type="entry name" value="VCBS_repeat"/>
    <property type="match status" value="1"/>
</dbReference>
<sequence>MNTCKNKSRSLLALAIAASLVACGGSENKAPAFSQSSFAATVSEDESVTGTLSASDPDSNDTLNFTLASAASNGVFELNGNGSYTYTPNGDFFGEDSVTVTVSDGKLSDTATVTFTVTNVNDAPVVGTSQVTVSSQGTTTGSIEITDADGDDITITVITAPQNGQLEINSATGEFEYTPYTLEQIDGSFTIAVTDGVISDPVEAEISLAASFSTNADKLSYYYSSAQSHLKQAEARMENIIDDDLLNEVRAGLAVGYTTAGFASEADANIAAITTLDDQARAYQAVGERLDTLGLTEEGDDKRASSVALFNQYLAEKGISNLSSSDANYFIGLINDYEESGNADAANAMLTSVRIYADAINDDEYSTAYGRLLSASRINVSNQQTAYFESGSDADLDSALTAAGLLEDIAMEVGYRVITRGDYEGQYSYQMRVLYVTWLAEHYMYLNQPEKAKQYLAEALALYGVSGYDANYNVEASEYGAATLSSYSSIVEIQAGLFAYYYPDAETNLALALLEPGTRNYNDAIVFIHMYQVLAAAEKGEDFSDLLASVKTHFEENGDLRDYYEFLVQQGAGSGSGIRTAGLLVNRGHLDAALTVLDEALTVLTDEDYIYSESAKMTLGSYGCAGLSRLYQKAGGDVNGVLNTCLSIAENYYQPEQNIMSDAAIIEGYQALLTLYAEAGNTEVMNALASDMSVIAQSFDSDIDALEFQAYIASVTANYGAFESAVVMSNSVLTGIVSLMKDDEGNTLEALEGYLEVLLWITGSDDYVSSYFKLYTVKTAMRRQAADITEFAALFSQFQTQLHSTLKAINAAVTELSDNEQQDIMALILLANARAGLFAEAEQFAASEVNATADQYELYAQLAVVWAEKDDYPGSKVANVDTDSDGLPNFFLTTATEQEIAESGLVADTDSDNDGIADEQDATPLGEGN</sequence>
<keyword evidence="2" id="KW-0677">Repeat</keyword>
<dbReference type="OrthoDB" id="6231808at2"/>
<name>A0A1M5M7F5_9ALTE</name>
<dbReference type="GO" id="GO:0016477">
    <property type="term" value="P:cell migration"/>
    <property type="evidence" value="ECO:0007669"/>
    <property type="project" value="TreeGrafter"/>
</dbReference>
<evidence type="ECO:0000256" key="6">
    <source>
        <dbReference type="SAM" id="SignalP"/>
    </source>
</evidence>
<evidence type="ECO:0000256" key="2">
    <source>
        <dbReference type="ARBA" id="ARBA00022737"/>
    </source>
</evidence>
<dbReference type="PROSITE" id="PS50268">
    <property type="entry name" value="CADHERIN_2"/>
    <property type="match status" value="1"/>
</dbReference>
<feature type="domain" description="Cadherin" evidence="7">
    <location>
        <begin position="34"/>
        <end position="126"/>
    </location>
</feature>
<dbReference type="GO" id="GO:0016342">
    <property type="term" value="C:catenin complex"/>
    <property type="evidence" value="ECO:0007669"/>
    <property type="project" value="TreeGrafter"/>
</dbReference>
<dbReference type="InterPro" id="IPR002126">
    <property type="entry name" value="Cadherin-like_dom"/>
</dbReference>
<keyword evidence="4" id="KW-0472">Membrane</keyword>
<accession>A0A1M5M7F5</accession>
<dbReference type="AlphaFoldDB" id="A0A1M5M7F5"/>
<dbReference type="RefSeq" id="WP_084526542.1">
    <property type="nucleotide sequence ID" value="NZ_FQWD01000004.1"/>
</dbReference>
<evidence type="ECO:0000313" key="8">
    <source>
        <dbReference type="EMBL" id="SHG72879.1"/>
    </source>
</evidence>
<organism evidence="8 9">
    <name type="scientific">Marisediminitalea aggregata</name>
    <dbReference type="NCBI Taxonomy" id="634436"/>
    <lineage>
        <taxon>Bacteria</taxon>
        <taxon>Pseudomonadati</taxon>
        <taxon>Pseudomonadota</taxon>
        <taxon>Gammaproteobacteria</taxon>
        <taxon>Alteromonadales</taxon>
        <taxon>Alteromonadaceae</taxon>
        <taxon>Marisediminitalea</taxon>
    </lineage>
</organism>
<proteinExistence type="predicted"/>
<feature type="region of interest" description="Disordered" evidence="5">
    <location>
        <begin position="904"/>
        <end position="929"/>
    </location>
</feature>
<dbReference type="GO" id="GO:0045296">
    <property type="term" value="F:cadherin binding"/>
    <property type="evidence" value="ECO:0007669"/>
    <property type="project" value="TreeGrafter"/>
</dbReference>
<dbReference type="EMBL" id="FQWD01000004">
    <property type="protein sequence ID" value="SHG72879.1"/>
    <property type="molecule type" value="Genomic_DNA"/>
</dbReference>
<dbReference type="Gene3D" id="2.60.40.60">
    <property type="entry name" value="Cadherins"/>
    <property type="match status" value="1"/>
</dbReference>
<evidence type="ECO:0000256" key="3">
    <source>
        <dbReference type="ARBA" id="ARBA00022837"/>
    </source>
</evidence>
<dbReference type="CDD" id="cd11304">
    <property type="entry name" value="Cadherin_repeat"/>
    <property type="match status" value="1"/>
</dbReference>
<dbReference type="SUPFAM" id="SSF49313">
    <property type="entry name" value="Cadherin-like"/>
    <property type="match status" value="1"/>
</dbReference>
<reference evidence="9" key="1">
    <citation type="submission" date="2016-11" db="EMBL/GenBank/DDBJ databases">
        <authorList>
            <person name="Varghese N."/>
            <person name="Submissions S."/>
        </authorList>
    </citation>
    <scope>NUCLEOTIDE SEQUENCE [LARGE SCALE GENOMIC DNA]</scope>
    <source>
        <strain evidence="9">CGMCC 1.8995</strain>
    </source>
</reference>
<keyword evidence="3" id="KW-0106">Calcium</keyword>
<keyword evidence="6" id="KW-0732">Signal</keyword>
<evidence type="ECO:0000256" key="4">
    <source>
        <dbReference type="ARBA" id="ARBA00023136"/>
    </source>
</evidence>
<dbReference type="InterPro" id="IPR015919">
    <property type="entry name" value="Cadherin-like_sf"/>
</dbReference>
<evidence type="ECO:0000313" key="9">
    <source>
        <dbReference type="Proteomes" id="UP000184520"/>
    </source>
</evidence>
<dbReference type="InterPro" id="IPR010221">
    <property type="entry name" value="VCBS_dom"/>
</dbReference>
<dbReference type="InterPro" id="IPR039808">
    <property type="entry name" value="Cadherin"/>
</dbReference>
<protein>
    <submittedName>
        <fullName evidence="8">Cadherin-like</fullName>
    </submittedName>
</protein>
<feature type="compositionally biased region" description="Acidic residues" evidence="5">
    <location>
        <begin position="909"/>
        <end position="921"/>
    </location>
</feature>
<comment type="subcellular location">
    <subcellularLocation>
        <location evidence="1">Membrane</location>
    </subcellularLocation>
</comment>
<dbReference type="PANTHER" id="PTHR24027">
    <property type="entry name" value="CADHERIN-23"/>
    <property type="match status" value="1"/>
</dbReference>